<comment type="caution">
    <text evidence="10">The sequence shown here is derived from an EMBL/GenBank/DDBJ whole genome shotgun (WGS) entry which is preliminary data.</text>
</comment>
<keyword evidence="5 7" id="KW-0687">Ribonucleoprotein</keyword>
<reference evidence="10" key="1">
    <citation type="submission" date="2010-05" db="EMBL/GenBank/DDBJ databases">
        <title>The draft genome of Desulfonatronospira thiodismutans ASO3-1.</title>
        <authorList>
            <consortium name="US DOE Joint Genome Institute (JGI-PGF)"/>
            <person name="Lucas S."/>
            <person name="Copeland A."/>
            <person name="Lapidus A."/>
            <person name="Cheng J.-F."/>
            <person name="Bruce D."/>
            <person name="Goodwin L."/>
            <person name="Pitluck S."/>
            <person name="Chertkov O."/>
            <person name="Brettin T."/>
            <person name="Detter J.C."/>
            <person name="Han C."/>
            <person name="Land M.L."/>
            <person name="Hauser L."/>
            <person name="Kyrpides N."/>
            <person name="Mikhailova N."/>
            <person name="Muyzer G."/>
            <person name="Woyke T."/>
        </authorList>
    </citation>
    <scope>NUCLEOTIDE SEQUENCE [LARGE SCALE GENOMIC DNA]</scope>
    <source>
        <strain evidence="10">ASO3-1</strain>
    </source>
</reference>
<keyword evidence="3 7" id="KW-0694">RNA-binding</keyword>
<evidence type="ECO:0000256" key="2">
    <source>
        <dbReference type="ARBA" id="ARBA00022730"/>
    </source>
</evidence>
<comment type="function">
    <text evidence="7">Binds to the 23S rRNA.</text>
</comment>
<keyword evidence="11" id="KW-1185">Reference proteome</keyword>
<dbReference type="InterPro" id="IPR020594">
    <property type="entry name" value="Ribosomal_bL9_bac/chp"/>
</dbReference>
<dbReference type="GO" id="GO:0006412">
    <property type="term" value="P:translation"/>
    <property type="evidence" value="ECO:0007669"/>
    <property type="project" value="UniProtKB-UniRule"/>
</dbReference>
<dbReference type="AlphaFoldDB" id="D6SS62"/>
<dbReference type="InterPro" id="IPR020069">
    <property type="entry name" value="Ribosomal_bL9_C"/>
</dbReference>
<dbReference type="InterPro" id="IPR036791">
    <property type="entry name" value="Ribosomal_bL9_C_sf"/>
</dbReference>
<evidence type="ECO:0000256" key="5">
    <source>
        <dbReference type="ARBA" id="ARBA00023274"/>
    </source>
</evidence>
<dbReference type="PROSITE" id="PS00651">
    <property type="entry name" value="RIBOSOMAL_L9"/>
    <property type="match status" value="1"/>
</dbReference>
<dbReference type="NCBIfam" id="TIGR00158">
    <property type="entry name" value="L9"/>
    <property type="match status" value="1"/>
</dbReference>
<dbReference type="eggNOG" id="COG0359">
    <property type="taxonomic scope" value="Bacteria"/>
</dbReference>
<feature type="coiled-coil region" evidence="8">
    <location>
        <begin position="37"/>
        <end position="78"/>
    </location>
</feature>
<dbReference type="GO" id="GO:0003735">
    <property type="term" value="F:structural constituent of ribosome"/>
    <property type="evidence" value="ECO:0007669"/>
    <property type="project" value="InterPro"/>
</dbReference>
<evidence type="ECO:0000259" key="9">
    <source>
        <dbReference type="PROSITE" id="PS00651"/>
    </source>
</evidence>
<dbReference type="Proteomes" id="UP000005496">
    <property type="component" value="Unassembled WGS sequence"/>
</dbReference>
<evidence type="ECO:0000313" key="11">
    <source>
        <dbReference type="Proteomes" id="UP000005496"/>
    </source>
</evidence>
<dbReference type="InterPro" id="IPR009027">
    <property type="entry name" value="Ribosomal_bL9/RNase_H1_N"/>
</dbReference>
<evidence type="ECO:0000256" key="8">
    <source>
        <dbReference type="SAM" id="Coils"/>
    </source>
</evidence>
<dbReference type="HAMAP" id="MF_00503">
    <property type="entry name" value="Ribosomal_bL9"/>
    <property type="match status" value="1"/>
</dbReference>
<dbReference type="Pfam" id="PF03948">
    <property type="entry name" value="Ribosomal_L9_C"/>
    <property type="match status" value="1"/>
</dbReference>
<dbReference type="Pfam" id="PF01281">
    <property type="entry name" value="Ribosomal_L9_N"/>
    <property type="match status" value="1"/>
</dbReference>
<dbReference type="GO" id="GO:0005840">
    <property type="term" value="C:ribosome"/>
    <property type="evidence" value="ECO:0007669"/>
    <property type="project" value="UniProtKB-KW"/>
</dbReference>
<evidence type="ECO:0000256" key="6">
    <source>
        <dbReference type="ARBA" id="ARBA00035292"/>
    </source>
</evidence>
<evidence type="ECO:0000256" key="4">
    <source>
        <dbReference type="ARBA" id="ARBA00022980"/>
    </source>
</evidence>
<keyword evidence="8" id="KW-0175">Coiled coil</keyword>
<comment type="similarity">
    <text evidence="1 7">Belongs to the bacterial ribosomal protein bL9 family.</text>
</comment>
<dbReference type="InterPro" id="IPR000244">
    <property type="entry name" value="Ribosomal_bL9"/>
</dbReference>
<protein>
    <recommendedName>
        <fullName evidence="6 7">Large ribosomal subunit protein bL9</fullName>
    </recommendedName>
</protein>
<organism evidence="10 11">
    <name type="scientific">Desulfonatronospira thiodismutans ASO3-1</name>
    <dbReference type="NCBI Taxonomy" id="555779"/>
    <lineage>
        <taxon>Bacteria</taxon>
        <taxon>Pseudomonadati</taxon>
        <taxon>Thermodesulfobacteriota</taxon>
        <taxon>Desulfovibrionia</taxon>
        <taxon>Desulfovibrionales</taxon>
        <taxon>Desulfonatronovibrionaceae</taxon>
        <taxon>Desulfonatronospira</taxon>
    </lineage>
</organism>
<proteinExistence type="inferred from homology"/>
<dbReference type="InterPro" id="IPR036935">
    <property type="entry name" value="Ribosomal_bL9_N_sf"/>
</dbReference>
<dbReference type="SUPFAM" id="SSF55653">
    <property type="entry name" value="Ribosomal protein L9 C-domain"/>
    <property type="match status" value="1"/>
</dbReference>
<accession>D6SS62</accession>
<dbReference type="Gene3D" id="3.40.5.10">
    <property type="entry name" value="Ribosomal protein L9, N-terminal domain"/>
    <property type="match status" value="1"/>
</dbReference>
<gene>
    <name evidence="7" type="primary">rplI</name>
    <name evidence="10" type="ORF">Dthio_PD0862</name>
</gene>
<dbReference type="GO" id="GO:0019843">
    <property type="term" value="F:rRNA binding"/>
    <property type="evidence" value="ECO:0007669"/>
    <property type="project" value="UniProtKB-UniRule"/>
</dbReference>
<feature type="domain" description="Ribosomal protein L9" evidence="9">
    <location>
        <begin position="13"/>
        <end position="40"/>
    </location>
</feature>
<sequence>MQLILRADVDNLGRLGDVVRVKPGYARNYLIPQRLAYPATKANLNIFEQERKRLQEKMDAIRREAQSLGEKLEEANVVMPVRVGEHDKLYGSVTTAMIADALAQQGIDIDKRKIVLDNPIRNLGEYEIGVKLHHDIQANVKVSVVRHDSEQVTGQSGEES</sequence>
<keyword evidence="2 7" id="KW-0699">rRNA-binding</keyword>
<dbReference type="RefSeq" id="WP_008870878.1">
    <property type="nucleotide sequence ID" value="NZ_ACJN02000003.1"/>
</dbReference>
<evidence type="ECO:0000256" key="1">
    <source>
        <dbReference type="ARBA" id="ARBA00010605"/>
    </source>
</evidence>
<dbReference type="OrthoDB" id="9788336at2"/>
<keyword evidence="4 7" id="KW-0689">Ribosomal protein</keyword>
<evidence type="ECO:0000256" key="3">
    <source>
        <dbReference type="ARBA" id="ARBA00022884"/>
    </source>
</evidence>
<evidence type="ECO:0000256" key="7">
    <source>
        <dbReference type="HAMAP-Rule" id="MF_00503"/>
    </source>
</evidence>
<name>D6SS62_9BACT</name>
<dbReference type="Gene3D" id="3.10.430.100">
    <property type="entry name" value="Ribosomal protein L9, C-terminal domain"/>
    <property type="match status" value="1"/>
</dbReference>
<evidence type="ECO:0000313" key="10">
    <source>
        <dbReference type="EMBL" id="EFI33528.1"/>
    </source>
</evidence>
<dbReference type="PANTHER" id="PTHR21368">
    <property type="entry name" value="50S RIBOSOMAL PROTEIN L9"/>
    <property type="match status" value="1"/>
</dbReference>
<dbReference type="GO" id="GO:1990904">
    <property type="term" value="C:ribonucleoprotein complex"/>
    <property type="evidence" value="ECO:0007669"/>
    <property type="project" value="UniProtKB-KW"/>
</dbReference>
<dbReference type="FunFam" id="3.40.5.10:FF:000003">
    <property type="entry name" value="50S ribosomal protein L9"/>
    <property type="match status" value="1"/>
</dbReference>
<dbReference type="SUPFAM" id="SSF55658">
    <property type="entry name" value="L9 N-domain-like"/>
    <property type="match status" value="1"/>
</dbReference>
<dbReference type="InterPro" id="IPR020070">
    <property type="entry name" value="Ribosomal_bL9_N"/>
</dbReference>
<dbReference type="EMBL" id="ACJN02000003">
    <property type="protein sequence ID" value="EFI33528.1"/>
    <property type="molecule type" value="Genomic_DNA"/>
</dbReference>